<sequence>MTTINPINHAVSNSCHPFYQSPYRRISHSIRYHALHTLVQDIIRKLKSLLSFYDFSFCGFLFIQQKRRKCVEDHHHKLS</sequence>
<dbReference type="AlphaFoldDB" id="O87556"/>
<evidence type="ECO:0000313" key="1">
    <source>
        <dbReference type="EMBL" id="AAC62415.1"/>
    </source>
</evidence>
<proteinExistence type="predicted"/>
<name>O87556_CYTFI</name>
<dbReference type="EMBL" id="AF084104">
    <property type="protein sequence ID" value="AAC62415.1"/>
    <property type="molecule type" value="Genomic_DNA"/>
</dbReference>
<reference evidence="1" key="1">
    <citation type="journal article" date="1999" name="Extremophiles">
        <title>Sequence analysis and functional studies of a chromosomal region of alkaliphilic Bacillus firmus OF4 encoding an ABC-type transporter with similarity of sequence and Na+ exclusion capacity to the Bacillus subtilis NatAB transporter.</title>
        <authorList>
            <person name="Wei Y."/>
            <person name="Guffanti A.A."/>
            <person name="Krulwich T.A."/>
        </authorList>
    </citation>
    <scope>NUCLEOTIDE SEQUENCE</scope>
    <source>
        <strain evidence="1">OF4</strain>
    </source>
</reference>
<accession>O87556</accession>
<protein>
    <submittedName>
        <fullName evidence="1">Uncharacterized protein</fullName>
    </submittedName>
</protein>
<organism evidence="1">
    <name type="scientific">Cytobacillus firmus</name>
    <name type="common">Bacillus firmus</name>
    <dbReference type="NCBI Taxonomy" id="1399"/>
    <lineage>
        <taxon>Bacteria</taxon>
        <taxon>Bacillati</taxon>
        <taxon>Bacillota</taxon>
        <taxon>Bacilli</taxon>
        <taxon>Bacillales</taxon>
        <taxon>Bacillaceae</taxon>
        <taxon>Cytobacillus</taxon>
    </lineage>
</organism>